<name>A0AAD1F868_PREIN</name>
<sequence length="64" mass="7643">MFLLHYFVCNLKITIYTPHFILPQLRNIFTENQCFFFGFLKAAVLHRKTAAFTLQNLRFCNAKQ</sequence>
<proteinExistence type="predicted"/>
<reference evidence="1 2" key="1">
    <citation type="submission" date="2015-07" db="EMBL/GenBank/DDBJ databases">
        <title>Complete genome sequence of Prevotella intermedia strain 17-2.</title>
        <authorList>
            <person name="Nambu T."/>
        </authorList>
    </citation>
    <scope>NUCLEOTIDE SEQUENCE [LARGE SCALE GENOMIC DNA]</scope>
    <source>
        <strain evidence="1 2">17-2</strain>
    </source>
</reference>
<gene>
    <name evidence="1" type="ORF">PI172_2044</name>
</gene>
<accession>A0AAD1F868</accession>
<dbReference type="AlphaFoldDB" id="A0AAD1F868"/>
<evidence type="ECO:0000313" key="2">
    <source>
        <dbReference type="Proteomes" id="UP000067008"/>
    </source>
</evidence>
<dbReference type="EMBL" id="AP014926">
    <property type="protein sequence ID" value="BAR96772.1"/>
    <property type="molecule type" value="Genomic_DNA"/>
</dbReference>
<organism evidence="1 2">
    <name type="scientific">Prevotella intermedia</name>
    <dbReference type="NCBI Taxonomy" id="28131"/>
    <lineage>
        <taxon>Bacteria</taxon>
        <taxon>Pseudomonadati</taxon>
        <taxon>Bacteroidota</taxon>
        <taxon>Bacteroidia</taxon>
        <taxon>Bacteroidales</taxon>
        <taxon>Prevotellaceae</taxon>
        <taxon>Prevotella</taxon>
    </lineage>
</organism>
<evidence type="ECO:0000313" key="1">
    <source>
        <dbReference type="EMBL" id="BAR96772.1"/>
    </source>
</evidence>
<dbReference type="Proteomes" id="UP000067008">
    <property type="component" value="Chromosome 1"/>
</dbReference>
<protein>
    <submittedName>
        <fullName evidence="1">Uncharacterized protein</fullName>
    </submittedName>
</protein>